<dbReference type="FunFam" id="3.30.730.10:FF:000001">
    <property type="entry name" value="Ethylene-responsive transcription factor 2"/>
    <property type="match status" value="2"/>
</dbReference>
<evidence type="ECO:0000259" key="9">
    <source>
        <dbReference type="PROSITE" id="PS51032"/>
    </source>
</evidence>
<dbReference type="AlphaFoldDB" id="A0A6A6MHK9"/>
<feature type="region of interest" description="Disordered" evidence="8">
    <location>
        <begin position="1"/>
        <end position="66"/>
    </location>
</feature>
<evidence type="ECO:0000313" key="11">
    <source>
        <dbReference type="Proteomes" id="UP000467840"/>
    </source>
</evidence>
<dbReference type="Proteomes" id="UP000467840">
    <property type="component" value="Chromosome 14"/>
</dbReference>
<dbReference type="CDD" id="cd00018">
    <property type="entry name" value="AP2"/>
    <property type="match status" value="2"/>
</dbReference>
<dbReference type="SMART" id="SM00380">
    <property type="entry name" value="AP2"/>
    <property type="match status" value="2"/>
</dbReference>
<dbReference type="InterPro" id="IPR045277">
    <property type="entry name" value="DRE1A-I"/>
</dbReference>
<proteinExistence type="inferred from homology"/>
<feature type="compositionally biased region" description="Low complexity" evidence="8">
    <location>
        <begin position="36"/>
        <end position="61"/>
    </location>
</feature>
<name>A0A6A6MHK9_HEVBR</name>
<dbReference type="InterPro" id="IPR016177">
    <property type="entry name" value="DNA-bd_dom_sf"/>
</dbReference>
<reference evidence="10 11" key="1">
    <citation type="journal article" date="2020" name="Mol. Plant">
        <title>The Chromosome-Based Rubber Tree Genome Provides New Insights into Spurge Genome Evolution and Rubber Biosynthesis.</title>
        <authorList>
            <person name="Liu J."/>
            <person name="Shi C."/>
            <person name="Shi C.C."/>
            <person name="Li W."/>
            <person name="Zhang Q.J."/>
            <person name="Zhang Y."/>
            <person name="Li K."/>
            <person name="Lu H.F."/>
            <person name="Shi C."/>
            <person name="Zhu S.T."/>
            <person name="Xiao Z.Y."/>
            <person name="Nan H."/>
            <person name="Yue Y."/>
            <person name="Zhu X.G."/>
            <person name="Wu Y."/>
            <person name="Hong X.N."/>
            <person name="Fan G.Y."/>
            <person name="Tong Y."/>
            <person name="Zhang D."/>
            <person name="Mao C.L."/>
            <person name="Liu Y.L."/>
            <person name="Hao S.J."/>
            <person name="Liu W.Q."/>
            <person name="Lv M.Q."/>
            <person name="Zhang H.B."/>
            <person name="Liu Y."/>
            <person name="Hu-Tang G.R."/>
            <person name="Wang J.P."/>
            <person name="Wang J.H."/>
            <person name="Sun Y.H."/>
            <person name="Ni S.B."/>
            <person name="Chen W.B."/>
            <person name="Zhang X.C."/>
            <person name="Jiao Y.N."/>
            <person name="Eichler E.E."/>
            <person name="Li G.H."/>
            <person name="Liu X."/>
            <person name="Gao L.Z."/>
        </authorList>
    </citation>
    <scope>NUCLEOTIDE SEQUENCE [LARGE SCALE GENOMIC DNA]</scope>
    <source>
        <strain evidence="11">cv. GT1</strain>
        <tissue evidence="10">Leaf</tissue>
    </source>
</reference>
<accession>A0A6A6MHK9</accession>
<dbReference type="SUPFAM" id="SSF54171">
    <property type="entry name" value="DNA-binding domain"/>
    <property type="match status" value="2"/>
</dbReference>
<dbReference type="GO" id="GO:0005634">
    <property type="term" value="C:nucleus"/>
    <property type="evidence" value="ECO:0007669"/>
    <property type="project" value="UniProtKB-SubCell"/>
</dbReference>
<dbReference type="GO" id="GO:0003677">
    <property type="term" value="F:DNA binding"/>
    <property type="evidence" value="ECO:0007669"/>
    <property type="project" value="UniProtKB-KW"/>
</dbReference>
<comment type="subcellular location">
    <subcellularLocation>
        <location evidence="1">Nucleus</location>
    </subcellularLocation>
</comment>
<evidence type="ECO:0000256" key="6">
    <source>
        <dbReference type="ARBA" id="ARBA00023242"/>
    </source>
</evidence>
<feature type="domain" description="AP2/ERF" evidence="9">
    <location>
        <begin position="65"/>
        <end position="121"/>
    </location>
</feature>
<keyword evidence="2" id="KW-0805">Transcription regulation</keyword>
<keyword evidence="4" id="KW-0010">Activator</keyword>
<sequence>MADPHANAPSRDDQPPPNPCVQVPAEPLVLPEDQSPRSTSSNPSPRPVRSPGGSSSYLGSGRHPIYRGIRSRSGKWVSEIREPRKTTRIWLGTYPTPEMAAAAYDVAALALKGPDTPLNFPESILSYPIPTSMSASDIRAAAASAAAVRQSKIETGSIPDAGLPTAESTSSITSTSRVESGQEFVDEELFLNLPNLLVDMAGAMMVSPPRINTPSSDDSPGDSDAEGLCALRANLSDEEVLLASSYPKKRAGRKKFRETRHPIYRGVRRRNSGKWVCEIREPNKKSRIWLGTFPTEEMAARAHDVAALALRGRSACLNFADSSWRLPVPASREAKDIRKAAAEAAMAFQPEGTEGFSGELKQENKWTTESAPEDVFYMDEEAVFAMPGLLASMAEGMLLPPPQCVAGSGGEDGEMDAADVSLWSFSI</sequence>
<evidence type="ECO:0000256" key="2">
    <source>
        <dbReference type="ARBA" id="ARBA00023015"/>
    </source>
</evidence>
<evidence type="ECO:0000256" key="7">
    <source>
        <dbReference type="ARBA" id="ARBA00024343"/>
    </source>
</evidence>
<protein>
    <recommendedName>
        <fullName evidence="9">AP2/ERF domain-containing protein</fullName>
    </recommendedName>
</protein>
<dbReference type="InterPro" id="IPR001471">
    <property type="entry name" value="AP2/ERF_dom"/>
</dbReference>
<keyword evidence="5" id="KW-0804">Transcription</keyword>
<dbReference type="EMBL" id="JAAGAX010000006">
    <property type="protein sequence ID" value="KAF2311853.1"/>
    <property type="molecule type" value="Genomic_DNA"/>
</dbReference>
<organism evidence="10 11">
    <name type="scientific">Hevea brasiliensis</name>
    <name type="common">Para rubber tree</name>
    <name type="synonym">Siphonia brasiliensis</name>
    <dbReference type="NCBI Taxonomy" id="3981"/>
    <lineage>
        <taxon>Eukaryota</taxon>
        <taxon>Viridiplantae</taxon>
        <taxon>Streptophyta</taxon>
        <taxon>Embryophyta</taxon>
        <taxon>Tracheophyta</taxon>
        <taxon>Spermatophyta</taxon>
        <taxon>Magnoliopsida</taxon>
        <taxon>eudicotyledons</taxon>
        <taxon>Gunneridae</taxon>
        <taxon>Pentapetalae</taxon>
        <taxon>rosids</taxon>
        <taxon>fabids</taxon>
        <taxon>Malpighiales</taxon>
        <taxon>Euphorbiaceae</taxon>
        <taxon>Crotonoideae</taxon>
        <taxon>Micrandreae</taxon>
        <taxon>Hevea</taxon>
    </lineage>
</organism>
<comment type="caution">
    <text evidence="10">The sequence shown here is derived from an EMBL/GenBank/DDBJ whole genome shotgun (WGS) entry which is preliminary data.</text>
</comment>
<evidence type="ECO:0000313" key="10">
    <source>
        <dbReference type="EMBL" id="KAF2311853.1"/>
    </source>
</evidence>
<dbReference type="PROSITE" id="PS51032">
    <property type="entry name" value="AP2_ERF"/>
    <property type="match status" value="2"/>
</dbReference>
<evidence type="ECO:0000256" key="5">
    <source>
        <dbReference type="ARBA" id="ARBA00023163"/>
    </source>
</evidence>
<feature type="domain" description="AP2/ERF" evidence="9">
    <location>
        <begin position="263"/>
        <end position="320"/>
    </location>
</feature>
<dbReference type="PRINTS" id="PR00367">
    <property type="entry name" value="ETHRSPELEMNT"/>
</dbReference>
<dbReference type="PANTHER" id="PTHR31839">
    <property type="entry name" value="DEHYDRATION-RESPONSIVE ELEMENT-BINDING PROTEIN 1D"/>
    <property type="match status" value="1"/>
</dbReference>
<dbReference type="GO" id="GO:0003700">
    <property type="term" value="F:DNA-binding transcription factor activity"/>
    <property type="evidence" value="ECO:0007669"/>
    <property type="project" value="InterPro"/>
</dbReference>
<dbReference type="Pfam" id="PF00847">
    <property type="entry name" value="AP2"/>
    <property type="match status" value="2"/>
</dbReference>
<evidence type="ECO:0000256" key="8">
    <source>
        <dbReference type="SAM" id="MobiDB-lite"/>
    </source>
</evidence>
<evidence type="ECO:0000256" key="3">
    <source>
        <dbReference type="ARBA" id="ARBA00023125"/>
    </source>
</evidence>
<evidence type="ECO:0000256" key="4">
    <source>
        <dbReference type="ARBA" id="ARBA00023159"/>
    </source>
</evidence>
<dbReference type="Gene3D" id="3.30.730.10">
    <property type="entry name" value="AP2/ERF domain"/>
    <property type="match status" value="2"/>
</dbReference>
<evidence type="ECO:0000256" key="1">
    <source>
        <dbReference type="ARBA" id="ARBA00004123"/>
    </source>
</evidence>
<keyword evidence="6" id="KW-0539">Nucleus</keyword>
<dbReference type="PANTHER" id="PTHR31839:SF2">
    <property type="entry name" value="DEHYDRATION-RESPONSIVE ELEMENT-BINDING PROTEIN 1D"/>
    <property type="match status" value="1"/>
</dbReference>
<dbReference type="InterPro" id="IPR036955">
    <property type="entry name" value="AP2/ERF_dom_sf"/>
</dbReference>
<comment type="similarity">
    <text evidence="7">Belongs to the AP2/ERF transcription factor family. ERF subfamily.</text>
</comment>
<keyword evidence="3" id="KW-0238">DNA-binding</keyword>
<gene>
    <name evidence="10" type="ORF">GH714_027007</name>
</gene>
<keyword evidence="11" id="KW-1185">Reference proteome</keyword>
<feature type="region of interest" description="Disordered" evidence="8">
    <location>
        <begin position="156"/>
        <end position="177"/>
    </location>
</feature>